<dbReference type="EMBL" id="BBNU01000002">
    <property type="protein sequence ID" value="GAL78181.1"/>
    <property type="molecule type" value="Genomic_DNA"/>
</dbReference>
<evidence type="ECO:0000313" key="2">
    <source>
        <dbReference type="EMBL" id="GAL78181.1"/>
    </source>
</evidence>
<protein>
    <submittedName>
        <fullName evidence="2">Adenylosuccinate lyase</fullName>
        <ecNumber evidence="2">4.3.2.2</ecNumber>
    </submittedName>
</protein>
<reference evidence="2 4" key="1">
    <citation type="journal article" date="2014" name="Genome Announc.">
        <title>Draft Genome Sequences of Marine Flavobacterium Algibacter lectus Strains SS8 and NR4.</title>
        <authorList>
            <person name="Takatani N."/>
            <person name="Nakanishi M."/>
            <person name="Meirelles P."/>
            <person name="Mino S."/>
            <person name="Suda W."/>
            <person name="Oshima K."/>
            <person name="Hattori M."/>
            <person name="Ohkuma M."/>
            <person name="Hosokawa M."/>
            <person name="Miyashita K."/>
            <person name="Thompson F.L."/>
            <person name="Niwa A."/>
            <person name="Sawabe T."/>
            <person name="Sawabe T."/>
        </authorList>
    </citation>
    <scope>NUCLEOTIDE SEQUENCE [LARGE SCALE GENOMIC DNA]</scope>
    <source>
        <strain evidence="2">JCM 19274</strain>
        <strain evidence="1 4">JCM 19300</strain>
    </source>
</reference>
<sequence length="86" mass="9947">MSLSALNAISPIDGRYRSKVNELAPYFSEEALIKYRVLVEIEYFIALCEIPLPQLESVDKAVFDDLRGIYKNFLRKMHLPSKKLKV</sequence>
<keyword evidence="2" id="KW-0456">Lyase</keyword>
<dbReference type="Proteomes" id="UP000029643">
    <property type="component" value="Unassembled WGS sequence"/>
</dbReference>
<organism evidence="2 3">
    <name type="scientific">Algibacter lectus</name>
    <dbReference type="NCBI Taxonomy" id="221126"/>
    <lineage>
        <taxon>Bacteria</taxon>
        <taxon>Pseudomonadati</taxon>
        <taxon>Bacteroidota</taxon>
        <taxon>Flavobacteriia</taxon>
        <taxon>Flavobacteriales</taxon>
        <taxon>Flavobacteriaceae</taxon>
        <taxon>Algibacter</taxon>
    </lineage>
</organism>
<gene>
    <name evidence="2" type="ORF">JCM19274_4680</name>
    <name evidence="1" type="ORF">JCM19300_3161</name>
</gene>
<proteinExistence type="predicted"/>
<dbReference type="Gene3D" id="1.10.275.10">
    <property type="entry name" value="Fumarase/aspartase (N-terminal domain)"/>
    <property type="match status" value="1"/>
</dbReference>
<evidence type="ECO:0000313" key="3">
    <source>
        <dbReference type="Proteomes" id="UP000029643"/>
    </source>
</evidence>
<comment type="caution">
    <text evidence="2">The sequence shown here is derived from an EMBL/GenBank/DDBJ whole genome shotgun (WGS) entry which is preliminary data.</text>
</comment>
<dbReference type="InterPro" id="IPR047136">
    <property type="entry name" value="PurB_bact"/>
</dbReference>
<dbReference type="EC" id="4.3.2.2" evidence="2"/>
<dbReference type="SUPFAM" id="SSF48557">
    <property type="entry name" value="L-aspartase-like"/>
    <property type="match status" value="1"/>
</dbReference>
<dbReference type="GO" id="GO:0016829">
    <property type="term" value="F:lyase activity"/>
    <property type="evidence" value="ECO:0007669"/>
    <property type="project" value="UniProtKB-KW"/>
</dbReference>
<evidence type="ECO:0000313" key="1">
    <source>
        <dbReference type="EMBL" id="GAL63958.1"/>
    </source>
</evidence>
<dbReference type="AlphaFoldDB" id="A0A090WMF6"/>
<accession>A0A090WMF6</accession>
<dbReference type="PANTHER" id="PTHR43411:SF1">
    <property type="entry name" value="ADENYLOSUCCINATE LYASE"/>
    <property type="match status" value="1"/>
</dbReference>
<name>A0A090WMF6_9FLAO</name>
<dbReference type="InterPro" id="IPR008948">
    <property type="entry name" value="L-Aspartase-like"/>
</dbReference>
<evidence type="ECO:0000313" key="4">
    <source>
        <dbReference type="Proteomes" id="UP000029644"/>
    </source>
</evidence>
<dbReference type="PANTHER" id="PTHR43411">
    <property type="entry name" value="ADENYLOSUCCINATE LYASE"/>
    <property type="match status" value="1"/>
</dbReference>
<dbReference type="EMBL" id="BBNQ01000015">
    <property type="protein sequence ID" value="GAL63958.1"/>
    <property type="molecule type" value="Genomic_DNA"/>
</dbReference>
<dbReference type="Proteomes" id="UP000029644">
    <property type="component" value="Unassembled WGS sequence"/>
</dbReference>
<dbReference type="InterPro" id="IPR024083">
    <property type="entry name" value="Fumarase/histidase_N"/>
</dbReference>